<keyword evidence="3" id="KW-0804">Transcription</keyword>
<dbReference type="SUPFAM" id="SSF48452">
    <property type="entry name" value="TPR-like"/>
    <property type="match status" value="1"/>
</dbReference>
<accession>A0A174CKA4</accession>
<feature type="domain" description="HTH araC/xylS-type" evidence="6">
    <location>
        <begin position="473"/>
        <end position="579"/>
    </location>
</feature>
<feature type="transmembrane region" description="Helical" evidence="5">
    <location>
        <begin position="381"/>
        <end position="402"/>
    </location>
</feature>
<sequence>MRFFVCILVLLFVHNQFSRADKTLIDDSLYTEKYIRNIYIPEPRRALQLLDEAENRKTIPLRVVNELRSLSYSNMYMNKLAFMYARKAYLLDSLYQKDPKHMLKMTVHLAEFSAMMSKYNESMRYALDGIRQAQELGNREAKARLFFCMGENNWRLSFKDKAYDYFNRTIELLRGSKEKREMMLLSYYYGAEMSFLMNDSRIEEALKVGFEREKQIERLKAVPQISEDYIDGQYSYLYAKLAYIYCMEKKYEKAEQYYQKYLSKKESHTPDGKMYSVPYLVLSGQYEKVIDNCRGFKELMRTQQDTLNEQYLTVLRQEVKAYLGMHKYKEAAEIRETILTITDSINTRDRNNAALELNAMYGVSEKEEYIAEQAFQLKIRNITLCFLACIVVLTLFVVWRLWHFNHIVEYKNRMLARLINEKFANRKDGNQLSEVYEQLAVVSEIEPERISPEELEELANDTDKESGEEEENKKIFQALNDIVIRKQLYLSSELSREDLAQIVHLNNARFARMIRECTGTNFNGYINELRINYAIELMKKHPNYTIRAIADEAGFNSTPILYNLFKKKTGMTPYEFKKAQDSLQN</sequence>
<keyword evidence="2 7" id="KW-0238">DNA-binding</keyword>
<name>A0A174CKA4_9BACE</name>
<keyword evidence="5" id="KW-0812">Transmembrane</keyword>
<gene>
    <name evidence="7" type="ORF">SAMN04487924_13628</name>
</gene>
<dbReference type="PROSITE" id="PS50005">
    <property type="entry name" value="TPR"/>
    <property type="match status" value="1"/>
</dbReference>
<dbReference type="Proteomes" id="UP000183040">
    <property type="component" value="Unassembled WGS sequence"/>
</dbReference>
<proteinExistence type="predicted"/>
<dbReference type="EMBL" id="FNRP01000036">
    <property type="protein sequence ID" value="SEB13512.1"/>
    <property type="molecule type" value="Genomic_DNA"/>
</dbReference>
<dbReference type="Pfam" id="PF12833">
    <property type="entry name" value="HTH_18"/>
    <property type="match status" value="1"/>
</dbReference>
<keyword evidence="5" id="KW-0472">Membrane</keyword>
<dbReference type="InterPro" id="IPR018062">
    <property type="entry name" value="HTH_AraC-typ_CS"/>
</dbReference>
<dbReference type="InterPro" id="IPR019734">
    <property type="entry name" value="TPR_rpt"/>
</dbReference>
<evidence type="ECO:0000313" key="8">
    <source>
        <dbReference type="Proteomes" id="UP000183040"/>
    </source>
</evidence>
<dbReference type="InterPro" id="IPR009057">
    <property type="entry name" value="Homeodomain-like_sf"/>
</dbReference>
<dbReference type="AlphaFoldDB" id="A0A174CKA4"/>
<evidence type="ECO:0000256" key="2">
    <source>
        <dbReference type="ARBA" id="ARBA00023125"/>
    </source>
</evidence>
<dbReference type="GO" id="GO:0043565">
    <property type="term" value="F:sequence-specific DNA binding"/>
    <property type="evidence" value="ECO:0007669"/>
    <property type="project" value="InterPro"/>
</dbReference>
<dbReference type="PROSITE" id="PS00041">
    <property type="entry name" value="HTH_ARAC_FAMILY_1"/>
    <property type="match status" value="1"/>
</dbReference>
<keyword evidence="1" id="KW-0805">Transcription regulation</keyword>
<dbReference type="InterPro" id="IPR011990">
    <property type="entry name" value="TPR-like_helical_dom_sf"/>
</dbReference>
<evidence type="ECO:0000256" key="4">
    <source>
        <dbReference type="PROSITE-ProRule" id="PRU00339"/>
    </source>
</evidence>
<evidence type="ECO:0000259" key="6">
    <source>
        <dbReference type="PROSITE" id="PS01124"/>
    </source>
</evidence>
<keyword evidence="4" id="KW-0802">TPR repeat</keyword>
<evidence type="ECO:0000313" key="7">
    <source>
        <dbReference type="EMBL" id="SEB13512.1"/>
    </source>
</evidence>
<protein>
    <submittedName>
        <fullName evidence="7">AraC-type DNA-binding protein</fullName>
    </submittedName>
</protein>
<dbReference type="Gene3D" id="1.25.40.10">
    <property type="entry name" value="Tetratricopeptide repeat domain"/>
    <property type="match status" value="2"/>
</dbReference>
<organism evidence="7 8">
    <name type="scientific">Bacteroides xylanisolvens</name>
    <dbReference type="NCBI Taxonomy" id="371601"/>
    <lineage>
        <taxon>Bacteria</taxon>
        <taxon>Pseudomonadati</taxon>
        <taxon>Bacteroidota</taxon>
        <taxon>Bacteroidia</taxon>
        <taxon>Bacteroidales</taxon>
        <taxon>Bacteroidaceae</taxon>
        <taxon>Bacteroides</taxon>
    </lineage>
</organism>
<dbReference type="PANTHER" id="PTHR43280">
    <property type="entry name" value="ARAC-FAMILY TRANSCRIPTIONAL REGULATOR"/>
    <property type="match status" value="1"/>
</dbReference>
<keyword evidence="5" id="KW-1133">Transmembrane helix</keyword>
<evidence type="ECO:0000256" key="3">
    <source>
        <dbReference type="ARBA" id="ARBA00023163"/>
    </source>
</evidence>
<reference evidence="7 8" key="1">
    <citation type="submission" date="2016-10" db="EMBL/GenBank/DDBJ databases">
        <authorList>
            <person name="de Groot N.N."/>
        </authorList>
    </citation>
    <scope>NUCLEOTIDE SEQUENCE [LARGE SCALE GENOMIC DNA]</scope>
    <source>
        <strain evidence="7 8">NLAE-zl-G339</strain>
    </source>
</reference>
<evidence type="ECO:0000256" key="5">
    <source>
        <dbReference type="SAM" id="Phobius"/>
    </source>
</evidence>
<dbReference type="PROSITE" id="PS01124">
    <property type="entry name" value="HTH_ARAC_FAMILY_2"/>
    <property type="match status" value="1"/>
</dbReference>
<evidence type="ECO:0000256" key="1">
    <source>
        <dbReference type="ARBA" id="ARBA00023015"/>
    </source>
</evidence>
<dbReference type="InterPro" id="IPR018060">
    <property type="entry name" value="HTH_AraC"/>
</dbReference>
<dbReference type="SUPFAM" id="SSF46689">
    <property type="entry name" value="Homeodomain-like"/>
    <property type="match status" value="1"/>
</dbReference>
<dbReference type="RefSeq" id="WP_055235404.1">
    <property type="nucleotide sequence ID" value="NZ_FNRP01000036.1"/>
</dbReference>
<dbReference type="PANTHER" id="PTHR43280:SF34">
    <property type="entry name" value="ARAC-FAMILY TRANSCRIPTIONAL REGULATOR"/>
    <property type="match status" value="1"/>
</dbReference>
<dbReference type="GO" id="GO:0003700">
    <property type="term" value="F:DNA-binding transcription factor activity"/>
    <property type="evidence" value="ECO:0007669"/>
    <property type="project" value="InterPro"/>
</dbReference>
<feature type="repeat" description="TPR" evidence="4">
    <location>
        <begin position="235"/>
        <end position="268"/>
    </location>
</feature>
<dbReference type="SMART" id="SM00342">
    <property type="entry name" value="HTH_ARAC"/>
    <property type="match status" value="1"/>
</dbReference>
<dbReference type="Gene3D" id="1.10.10.60">
    <property type="entry name" value="Homeodomain-like"/>
    <property type="match status" value="2"/>
</dbReference>